<dbReference type="RefSeq" id="WP_275527545.1">
    <property type="nucleotide sequence ID" value="NZ_CP119159.1"/>
</dbReference>
<gene>
    <name evidence="1" type="ORF">P0D81_04950</name>
</gene>
<accession>A0ABD7XGJ4</accession>
<proteinExistence type="predicted"/>
<dbReference type="Proteomes" id="UP001221642">
    <property type="component" value="Chromosome"/>
</dbReference>
<dbReference type="EMBL" id="CP119159">
    <property type="protein sequence ID" value="WEH23374.1"/>
    <property type="molecule type" value="Genomic_DNA"/>
</dbReference>
<dbReference type="AlphaFoldDB" id="A0ABD7XGJ4"/>
<sequence length="109" mass="13262">MKLKLVDVETNPHEEEVGTCEFCMSVEMVNEPVFVFKKDNGELVRVKAFIWSWGFYDEENIENIVDFAAYVNEQEFDEEQELDYSWLTNLIYEYKYERIVNKWKITYLY</sequence>
<evidence type="ECO:0008006" key="3">
    <source>
        <dbReference type="Google" id="ProtNLM"/>
    </source>
</evidence>
<reference evidence="1 2" key="1">
    <citation type="submission" date="2023-02" db="EMBL/GenBank/DDBJ databases">
        <title>Results of the 2020 Genomic Proficiency Test for the network of European Union Reference Laboratory for Antimicrobial Resistance assessing whole genome sequencing capacities.</title>
        <authorList>
            <person name="Hoffmann M."/>
            <person name="Luo Y."/>
            <person name="Sorensen L.H."/>
            <person name="Pedersen S.K."/>
            <person name="Hendriksen R.S."/>
        </authorList>
    </citation>
    <scope>NUCLEOTIDE SEQUENCE [LARGE SCALE GENOMIC DNA]</scope>
    <source>
        <strain evidence="1 2">GENOMIC22-006</strain>
    </source>
</reference>
<name>A0ABD7XGJ4_ENTFL</name>
<organism evidence="1 2">
    <name type="scientific">Enterococcus faecalis</name>
    <name type="common">Streptococcus faecalis</name>
    <dbReference type="NCBI Taxonomy" id="1351"/>
    <lineage>
        <taxon>Bacteria</taxon>
        <taxon>Bacillati</taxon>
        <taxon>Bacillota</taxon>
        <taxon>Bacilli</taxon>
        <taxon>Lactobacillales</taxon>
        <taxon>Enterococcaceae</taxon>
        <taxon>Enterococcus</taxon>
    </lineage>
</organism>
<evidence type="ECO:0000313" key="1">
    <source>
        <dbReference type="EMBL" id="WEH23374.1"/>
    </source>
</evidence>
<evidence type="ECO:0000313" key="2">
    <source>
        <dbReference type="Proteomes" id="UP001221642"/>
    </source>
</evidence>
<protein>
    <recommendedName>
        <fullName evidence="3">DUF1642 domain-containing protein</fullName>
    </recommendedName>
</protein>